<evidence type="ECO:0000313" key="2">
    <source>
        <dbReference type="EMBL" id="KAF2191948.1"/>
    </source>
</evidence>
<dbReference type="Proteomes" id="UP000800200">
    <property type="component" value="Unassembled WGS sequence"/>
</dbReference>
<keyword evidence="3" id="KW-1185">Reference proteome</keyword>
<keyword evidence="1" id="KW-1133">Transmembrane helix</keyword>
<accession>A0A6A6EMF0</accession>
<sequence length="113" mass="13281">MEAEWNWAYHNASRRHELEIVPERFKQKRDRWRMARSKRRWFSTYVLYTAAIIFGSVSIKKSLVGMPTDLRNCGLLVWYNQRQQSPQDQHISDGLCPSCQSSASHSVVPLSRL</sequence>
<gene>
    <name evidence="2" type="ORF">K469DRAFT_805227</name>
</gene>
<organism evidence="2 3">
    <name type="scientific">Zopfia rhizophila CBS 207.26</name>
    <dbReference type="NCBI Taxonomy" id="1314779"/>
    <lineage>
        <taxon>Eukaryota</taxon>
        <taxon>Fungi</taxon>
        <taxon>Dikarya</taxon>
        <taxon>Ascomycota</taxon>
        <taxon>Pezizomycotina</taxon>
        <taxon>Dothideomycetes</taxon>
        <taxon>Dothideomycetes incertae sedis</taxon>
        <taxon>Zopfiaceae</taxon>
        <taxon>Zopfia</taxon>
    </lineage>
</organism>
<dbReference type="AlphaFoldDB" id="A0A6A6EMF0"/>
<name>A0A6A6EMF0_9PEZI</name>
<protein>
    <submittedName>
        <fullName evidence="2">Uncharacterized protein</fullName>
    </submittedName>
</protein>
<keyword evidence="1" id="KW-0812">Transmembrane</keyword>
<feature type="transmembrane region" description="Helical" evidence="1">
    <location>
        <begin position="41"/>
        <end position="59"/>
    </location>
</feature>
<keyword evidence="1" id="KW-0472">Membrane</keyword>
<reference evidence="2" key="1">
    <citation type="journal article" date="2020" name="Stud. Mycol.">
        <title>101 Dothideomycetes genomes: a test case for predicting lifestyles and emergence of pathogens.</title>
        <authorList>
            <person name="Haridas S."/>
            <person name="Albert R."/>
            <person name="Binder M."/>
            <person name="Bloem J."/>
            <person name="Labutti K."/>
            <person name="Salamov A."/>
            <person name="Andreopoulos B."/>
            <person name="Baker S."/>
            <person name="Barry K."/>
            <person name="Bills G."/>
            <person name="Bluhm B."/>
            <person name="Cannon C."/>
            <person name="Castanera R."/>
            <person name="Culley D."/>
            <person name="Daum C."/>
            <person name="Ezra D."/>
            <person name="Gonzalez J."/>
            <person name="Henrissat B."/>
            <person name="Kuo A."/>
            <person name="Liang C."/>
            <person name="Lipzen A."/>
            <person name="Lutzoni F."/>
            <person name="Magnuson J."/>
            <person name="Mondo S."/>
            <person name="Nolan M."/>
            <person name="Ohm R."/>
            <person name="Pangilinan J."/>
            <person name="Park H.-J."/>
            <person name="Ramirez L."/>
            <person name="Alfaro M."/>
            <person name="Sun H."/>
            <person name="Tritt A."/>
            <person name="Yoshinaga Y."/>
            <person name="Zwiers L.-H."/>
            <person name="Turgeon B."/>
            <person name="Goodwin S."/>
            <person name="Spatafora J."/>
            <person name="Crous P."/>
            <person name="Grigoriev I."/>
        </authorList>
    </citation>
    <scope>NUCLEOTIDE SEQUENCE</scope>
    <source>
        <strain evidence="2">CBS 207.26</strain>
    </source>
</reference>
<proteinExistence type="predicted"/>
<evidence type="ECO:0000313" key="3">
    <source>
        <dbReference type="Proteomes" id="UP000800200"/>
    </source>
</evidence>
<evidence type="ECO:0000256" key="1">
    <source>
        <dbReference type="SAM" id="Phobius"/>
    </source>
</evidence>
<dbReference type="EMBL" id="ML994616">
    <property type="protein sequence ID" value="KAF2191948.1"/>
    <property type="molecule type" value="Genomic_DNA"/>
</dbReference>